<evidence type="ECO:0000313" key="1">
    <source>
        <dbReference type="EMBL" id="KAJ8124779.1"/>
    </source>
</evidence>
<keyword evidence="2" id="KW-1185">Reference proteome</keyword>
<comment type="caution">
    <text evidence="1">The sequence shown here is derived from an EMBL/GenBank/DDBJ whole genome shotgun (WGS) entry which is preliminary data.</text>
</comment>
<reference evidence="1" key="1">
    <citation type="submission" date="2022-12" db="EMBL/GenBank/DDBJ databases">
        <title>Genome Sequence of Lasiodiplodia mahajangana.</title>
        <authorList>
            <person name="Buettner E."/>
        </authorList>
    </citation>
    <scope>NUCLEOTIDE SEQUENCE</scope>
    <source>
        <strain evidence="1">VT137</strain>
    </source>
</reference>
<gene>
    <name evidence="1" type="ORF">O1611_g8862</name>
</gene>
<protein>
    <submittedName>
        <fullName evidence="1">Uncharacterized protein</fullName>
    </submittedName>
</protein>
<dbReference type="EMBL" id="JAPUUL010002775">
    <property type="protein sequence ID" value="KAJ8124779.1"/>
    <property type="molecule type" value="Genomic_DNA"/>
</dbReference>
<name>A0ACC2JBQ2_9PEZI</name>
<proteinExistence type="predicted"/>
<organism evidence="1 2">
    <name type="scientific">Lasiodiplodia mahajangana</name>
    <dbReference type="NCBI Taxonomy" id="1108764"/>
    <lineage>
        <taxon>Eukaryota</taxon>
        <taxon>Fungi</taxon>
        <taxon>Dikarya</taxon>
        <taxon>Ascomycota</taxon>
        <taxon>Pezizomycotina</taxon>
        <taxon>Dothideomycetes</taxon>
        <taxon>Dothideomycetes incertae sedis</taxon>
        <taxon>Botryosphaeriales</taxon>
        <taxon>Botryosphaeriaceae</taxon>
        <taxon>Lasiodiplodia</taxon>
    </lineage>
</organism>
<sequence length="679" mass="76171">MSDTPAEPVLKRKRITVACNSCRAKKLKCDGNRPICGRCSGYSYLCTWSSTSRYHDNSSSPQSSPSVPAGEVERQQSLFQKYQQLVYSACSQLPEDTKKEVYHRLAFIQAHVCPQIDGQAETFTPAPDAAPSLVQRFQNQGYLGETSDVRFFNLVKKIASPESGGSQGPAEDLDNYDSEELVPVRHLPNPLAQMPSRAIVAEYLDLYFSTIHIAYPFIGKHVFMSKLEILQTQGFTEDLTHSWLSLLYALLAIGAYYDSFRQGNPQAESSHKRLFQRSAMFVELDTPERSVIQVSALLAQCFYLLATSEIERCWTLLGIAIRLGQCIGLHVNAENSNGGHVDASQGGKQANIIPRVWYSLYVLDRLLALQLGRPPAIVDEDCHISIPGRIQELESDFDNGEMPAPINQKEHGYASQYFTHIIEFSSIVGRILREAYHPRRDMVTKLNMITQHDKMLFDWKQKLPRILRFDLGHAFERSVTLRRQRNMLAVKYHHIRTLIFQPYLCYPHLKGQTALPLSPDQQRQIKHDATEVVMNYPWWQLISCLICAGSVMIIAQACAGLEDDGNNPGNGSALSEDIDICMQILDALSLHSQGAKRAWNMMKNVKERITHITRKLSPRSGTTPEPGTGVQLGDGNALNFQQLYCDNPDFGLNLSPTLPTDCSGAGFLMGGWELDILVD</sequence>
<evidence type="ECO:0000313" key="2">
    <source>
        <dbReference type="Proteomes" id="UP001153332"/>
    </source>
</evidence>
<dbReference type="Proteomes" id="UP001153332">
    <property type="component" value="Unassembled WGS sequence"/>
</dbReference>
<accession>A0ACC2JBQ2</accession>